<dbReference type="Proteomes" id="UP000502611">
    <property type="component" value="Chromosome"/>
</dbReference>
<evidence type="ECO:0000313" key="5">
    <source>
        <dbReference type="Proteomes" id="UP000464086"/>
    </source>
</evidence>
<dbReference type="Proteomes" id="UP000464086">
    <property type="component" value="Chromosome"/>
</dbReference>
<dbReference type="EMBL" id="CP053021">
    <property type="protein sequence ID" value="QJR02138.1"/>
    <property type="molecule type" value="Genomic_DNA"/>
</dbReference>
<dbReference type="Proteomes" id="UP000515377">
    <property type="component" value="Chromosome"/>
</dbReference>
<evidence type="ECO:0000313" key="3">
    <source>
        <dbReference type="EMBL" id="QJR02138.1"/>
    </source>
</evidence>
<feature type="compositionally biased region" description="Polar residues" evidence="1">
    <location>
        <begin position="508"/>
        <end position="521"/>
    </location>
</feature>
<accession>A0A6P1GDL3</accession>
<organism evidence="2 5">
    <name type="scientific">Sphingobium yanoikuyae</name>
    <name type="common">Sphingomonas yanoikuyae</name>
    <dbReference type="NCBI Taxonomy" id="13690"/>
    <lineage>
        <taxon>Bacteria</taxon>
        <taxon>Pseudomonadati</taxon>
        <taxon>Pseudomonadota</taxon>
        <taxon>Alphaproteobacteria</taxon>
        <taxon>Sphingomonadales</taxon>
        <taxon>Sphingomonadaceae</taxon>
        <taxon>Sphingobium</taxon>
    </lineage>
</organism>
<dbReference type="EMBL" id="CP047218">
    <property type="protein sequence ID" value="QHD66450.1"/>
    <property type="molecule type" value="Genomic_DNA"/>
</dbReference>
<dbReference type="EMBL" id="CP060122">
    <property type="protein sequence ID" value="QNG48196.1"/>
    <property type="molecule type" value="Genomic_DNA"/>
</dbReference>
<name>A0A6P1GDL3_SPHYA</name>
<reference evidence="2 5" key="1">
    <citation type="submission" date="2019-12" db="EMBL/GenBank/DDBJ databases">
        <title>Functional and genomic insights into the Sphingobium yanoikuyae YC-JY1, a bacterium efficiently degrading bisphenol A.</title>
        <authorList>
            <person name="Jia Y."/>
            <person name="Li X."/>
            <person name="Wang J."/>
            <person name="Eltoukhy A."/>
            <person name="Lamraoui I."/>
            <person name="Yan Y."/>
        </authorList>
    </citation>
    <scope>NUCLEOTIDE SEQUENCE [LARGE SCALE GENOMIC DNA]</scope>
    <source>
        <strain evidence="2 5">YC-JY1</strain>
    </source>
</reference>
<sequence length="532" mass="58097">MITVSPTHALLILRQSDNIQDSDTRMRIERWAVGELDRNPSIGSAAVREMWEGALDAGVTNATAIWVVGQGHSSVAIGLAIEEILSLRPGMAVDPLRMIISEAMLRIPRPSLEHLTDAALRRNDLPSRVRALWSLLHFGLKGEAARSSLEGHSEADLKDLLEATWAQNPLDALPSESDAERASRAAAMVRALGPTSMPEATDLARRRAMRPKRGSDSVERAIRDLQQNADPLAGKLIAECLRTPTLSYWFPVLLHAKSAQSKLQADKTYTPPRLSDVVALLAGGPPINAQDLRAIVVDELSRLGRNLREQSESPWLDYWNTDSDGKPANPKIENVARNTTLTKLRGALEKYQIAVTLPEVQRKDSTRVDLYFATHNGSNLPIEAKRHYHKDLWTAGEGQLQGYTTSEGATGVGILLVFWFGADWTKTTSRPGLPDPADATELGQQLVEALPRHLREFTDVVVLDVSRPGGGESEAEWKKRRKAPSGKGVAAAPIAKPSKRKAASASANRTRPSATSSQTPLENEIELKGATE</sequence>
<evidence type="ECO:0000313" key="4">
    <source>
        <dbReference type="EMBL" id="QNG48196.1"/>
    </source>
</evidence>
<dbReference type="AlphaFoldDB" id="A0A6P1GDL3"/>
<dbReference type="RefSeq" id="WP_159365820.1">
    <property type="nucleotide sequence ID" value="NZ_CP047218.1"/>
</dbReference>
<reference evidence="4 7" key="3">
    <citation type="submission" date="2020-07" db="EMBL/GenBank/DDBJ databases">
        <title>Whole genome sequence of Sphingobium yanoikuyae A3.</title>
        <authorList>
            <person name="Han S.-S."/>
        </authorList>
    </citation>
    <scope>NUCLEOTIDE SEQUENCE [LARGE SCALE GENOMIC DNA]</scope>
    <source>
        <strain evidence="4 7">A3</strain>
    </source>
</reference>
<feature type="region of interest" description="Disordered" evidence="1">
    <location>
        <begin position="468"/>
        <end position="532"/>
    </location>
</feature>
<evidence type="ECO:0000313" key="6">
    <source>
        <dbReference type="Proteomes" id="UP000502611"/>
    </source>
</evidence>
<evidence type="ECO:0000256" key="1">
    <source>
        <dbReference type="SAM" id="MobiDB-lite"/>
    </source>
</evidence>
<gene>
    <name evidence="2" type="ORF">GS397_04760</name>
    <name evidence="4" type="ORF">H3V42_11825</name>
    <name evidence="3" type="ORF">HH800_07985</name>
</gene>
<evidence type="ECO:0000313" key="7">
    <source>
        <dbReference type="Proteomes" id="UP000515377"/>
    </source>
</evidence>
<protein>
    <submittedName>
        <fullName evidence="2">Uncharacterized protein</fullName>
    </submittedName>
</protein>
<evidence type="ECO:0000313" key="2">
    <source>
        <dbReference type="EMBL" id="QHD66450.1"/>
    </source>
</evidence>
<reference evidence="3 6" key="2">
    <citation type="submission" date="2020-04" db="EMBL/GenBank/DDBJ databases">
        <title>The Whole Genome Analysis of High salt-tolerant Sphingobium yanoikuyae YC-XJ2 with Aryl organophosphorus flame retardants (aryl-OPFRs)-degrading capacity and characteristics of Related phosphotriesterase.</title>
        <authorList>
            <person name="Li X."/>
        </authorList>
    </citation>
    <scope>NUCLEOTIDE SEQUENCE [LARGE SCALE GENOMIC DNA]</scope>
    <source>
        <strain evidence="3 6">YC-XJ2</strain>
    </source>
</reference>
<proteinExistence type="predicted"/>